<dbReference type="InParanoid" id="A0A669BMZ2"/>
<dbReference type="InterPro" id="IPR036772">
    <property type="entry name" value="SRCR-like_dom_sf"/>
</dbReference>
<proteinExistence type="predicted"/>
<feature type="disulfide bond" evidence="7">
    <location>
        <begin position="737"/>
        <end position="747"/>
    </location>
</feature>
<comment type="caution">
    <text evidence="7">Lacks conserved residue(s) required for the propagation of feature annotation.</text>
</comment>
<keyword evidence="4" id="KW-0677">Repeat</keyword>
<feature type="disulfide bond" evidence="7">
    <location>
        <begin position="56"/>
        <end position="120"/>
    </location>
</feature>
<dbReference type="GO" id="GO:0005615">
    <property type="term" value="C:extracellular space"/>
    <property type="evidence" value="ECO:0007669"/>
    <property type="project" value="TreeGrafter"/>
</dbReference>
<dbReference type="FunFam" id="3.10.250.10:FF:000002">
    <property type="entry name" value="Scavenger receptor cysteine-rich type 1 protein M130"/>
    <property type="match status" value="3"/>
</dbReference>
<feature type="disulfide bond" evidence="7">
    <location>
        <begin position="160"/>
        <end position="224"/>
    </location>
</feature>
<dbReference type="Ensembl" id="ENSONIT00000036614.1">
    <property type="protein sequence ID" value="ENSONIP00000037119.1"/>
    <property type="gene ID" value="ENSONIG00000038468.1"/>
</dbReference>
<feature type="disulfide bond" evidence="7">
    <location>
        <begin position="264"/>
        <end position="328"/>
    </location>
</feature>
<keyword evidence="10" id="KW-1185">Reference proteome</keyword>
<gene>
    <name evidence="9" type="primary">LOC109197468</name>
</gene>
<dbReference type="SUPFAM" id="SSF56487">
    <property type="entry name" value="SRCR-like"/>
    <property type="match status" value="7"/>
</dbReference>
<dbReference type="PANTHER" id="PTHR48071">
    <property type="entry name" value="SRCR DOMAIN-CONTAINING PROTEIN"/>
    <property type="match status" value="1"/>
</dbReference>
<reference evidence="9" key="2">
    <citation type="submission" date="2025-08" db="UniProtKB">
        <authorList>
            <consortium name="Ensembl"/>
        </authorList>
    </citation>
    <scope>IDENTIFICATION</scope>
</reference>
<dbReference type="GO" id="GO:0004252">
    <property type="term" value="F:serine-type endopeptidase activity"/>
    <property type="evidence" value="ECO:0007669"/>
    <property type="project" value="TreeGrafter"/>
</dbReference>
<feature type="disulfide bond" evidence="7">
    <location>
        <begin position="412"/>
        <end position="422"/>
    </location>
</feature>
<feature type="disulfide bond" evidence="7">
    <location>
        <begin position="69"/>
        <end position="130"/>
    </location>
</feature>
<dbReference type="PANTHER" id="PTHR48071:SF15">
    <property type="entry name" value="SRCR DOMAIN-CONTAINING PROTEIN"/>
    <property type="match status" value="1"/>
</dbReference>
<evidence type="ECO:0000256" key="2">
    <source>
        <dbReference type="ARBA" id="ARBA00022525"/>
    </source>
</evidence>
<keyword evidence="6" id="KW-0325">Glycoprotein</keyword>
<evidence type="ECO:0000256" key="6">
    <source>
        <dbReference type="ARBA" id="ARBA00023180"/>
    </source>
</evidence>
<feature type="disulfide bond" evidence="7">
    <location>
        <begin position="368"/>
        <end position="432"/>
    </location>
</feature>
<dbReference type="GeneTree" id="ENSGT00940000162108"/>
<dbReference type="PRINTS" id="PR00258">
    <property type="entry name" value="SPERACTRCPTR"/>
</dbReference>
<feature type="disulfide bond" evidence="7">
    <location>
        <begin position="308"/>
        <end position="318"/>
    </location>
</feature>
<dbReference type="OMA" id="QMRCGEA"/>
<feature type="disulfide bond" evidence="7">
    <location>
        <begin position="602"/>
        <end position="663"/>
    </location>
</feature>
<sequence>MAVQQFVYCVSVMTILLYKGAHSQISGVSIRLAGSGSTRCSGRVEIYYNNSWGTVCDDGWDLNDAEVVCRQLNCGTTMEAPQSARFGAGTGQIWLDNVTCLGNESSLTDCQHSGWGINSCGHGQDAGVICSDLIRLAGSGSTRCSGRLEIYYNNIWGTVCGDGWDLNDAEVVCKQINCGSALKALRSAPFGAGTGQIWLDNVACSGSENSLTECQHLGFGVHNCQHGQDAGVICSDLIRLAGSGSTRCSGRVEFYHNNIWGTVCDDGWDLNDAQVVCRQLNCGTALQAPQSAHFGAGTGQIWLDNVTCSGNEESLTECQHSGFGSNSCGHGQDAGVICSGPIRLTGAGSTRCSGRVEVYHNNSWGTVCGDGWDLNDAEVVCRQINCGTALQAPQSAHFGEGTGQIWLSDVTCSVRESSLTECQHLGFGSHNCTHHQDAGVICSDLIRLAGSGSTRCSGRVEIFYNNIWGRVYDNGWDLNDAEVVCRELNCGTAIEAPRSSYFGAGSVQIWLDNIVCSGNETSLTQCLHSGWGNYYPYNYYYKKYYYNNYYYGHDAGVICRDLIRLTGAGSTRCSGRVEIFHNNSWGTVCVDGWDLNDAEVVCRQLYCGPALKAPRSAHFGAGTGQIWFDNVTCSGNENSLTDCQHSGFGSNRCGHGQDAGVICSGLIRLTGTGSTRCSGRVEIYHNNIWGRVCDNGWDLNDAAVVCRELNCGTAIGAPRSSYFGAGTGQIWLDNIVCSGNETSLTQCLHSGWGNYYPYDYYYKKYYYNKYYYNKYYYGHDAGVICQGKKIC</sequence>
<accession>A0A669BMZ2</accession>
<feature type="disulfide bond" evidence="7">
    <location>
        <begin position="100"/>
        <end position="110"/>
    </location>
</feature>
<feature type="domain" description="SRCR" evidence="8">
    <location>
        <begin position="563"/>
        <end position="664"/>
    </location>
</feature>
<dbReference type="AlphaFoldDB" id="A0A669BMZ2"/>
<evidence type="ECO:0000256" key="1">
    <source>
        <dbReference type="ARBA" id="ARBA00004613"/>
    </source>
</evidence>
<evidence type="ECO:0000256" key="4">
    <source>
        <dbReference type="ARBA" id="ARBA00022737"/>
    </source>
</evidence>
<dbReference type="Gene3D" id="3.10.250.10">
    <property type="entry name" value="SRCR-like domain"/>
    <property type="match status" value="7"/>
</dbReference>
<comment type="subcellular location">
    <subcellularLocation>
        <location evidence="1">Secreted</location>
    </subcellularLocation>
</comment>
<feature type="domain" description="SRCR" evidence="8">
    <location>
        <begin position="667"/>
        <end position="786"/>
    </location>
</feature>
<keyword evidence="5 7" id="KW-1015">Disulfide bond</keyword>
<dbReference type="Pfam" id="PF00530">
    <property type="entry name" value="SRCR"/>
    <property type="match status" value="7"/>
</dbReference>
<dbReference type="SMART" id="SM00202">
    <property type="entry name" value="SR"/>
    <property type="match status" value="7"/>
</dbReference>
<feature type="domain" description="SRCR" evidence="8">
    <location>
        <begin position="30"/>
        <end position="131"/>
    </location>
</feature>
<protein>
    <recommendedName>
        <fullName evidence="8">SRCR domain-containing protein</fullName>
    </recommendedName>
</protein>
<feature type="domain" description="SRCR" evidence="8">
    <location>
        <begin position="134"/>
        <end position="235"/>
    </location>
</feature>
<evidence type="ECO:0000313" key="9">
    <source>
        <dbReference type="Ensembl" id="ENSONIP00000037119.1"/>
    </source>
</evidence>
<dbReference type="FunFam" id="3.10.250.10:FF:000006">
    <property type="entry name" value="neurotrypsin isoform X2"/>
    <property type="match status" value="3"/>
</dbReference>
<feature type="domain" description="SRCR" evidence="8">
    <location>
        <begin position="342"/>
        <end position="443"/>
    </location>
</feature>
<reference evidence="10" key="1">
    <citation type="submission" date="2012-01" db="EMBL/GenBank/DDBJ databases">
        <title>The Genome Sequence of Oreochromis niloticus (Nile Tilapia).</title>
        <authorList>
            <consortium name="Broad Institute Genome Assembly Team"/>
            <consortium name="Broad Institute Sequencing Platform"/>
            <person name="Di Palma F."/>
            <person name="Johnson J."/>
            <person name="Lander E.S."/>
            <person name="Lindblad-Toh K."/>
        </authorList>
    </citation>
    <scope>NUCLEOTIDE SEQUENCE [LARGE SCALE GENOMIC DNA]</scope>
</reference>
<dbReference type="PROSITE" id="PS50287">
    <property type="entry name" value="SRCR_2"/>
    <property type="match status" value="7"/>
</dbReference>
<organism evidence="9 10">
    <name type="scientific">Oreochromis niloticus</name>
    <name type="common">Nile tilapia</name>
    <name type="synonym">Tilapia nilotica</name>
    <dbReference type="NCBI Taxonomy" id="8128"/>
    <lineage>
        <taxon>Eukaryota</taxon>
        <taxon>Metazoa</taxon>
        <taxon>Chordata</taxon>
        <taxon>Craniata</taxon>
        <taxon>Vertebrata</taxon>
        <taxon>Euteleostomi</taxon>
        <taxon>Actinopterygii</taxon>
        <taxon>Neopterygii</taxon>
        <taxon>Teleostei</taxon>
        <taxon>Neoteleostei</taxon>
        <taxon>Acanthomorphata</taxon>
        <taxon>Ovalentaria</taxon>
        <taxon>Cichlomorphae</taxon>
        <taxon>Cichliformes</taxon>
        <taxon>Cichlidae</taxon>
        <taxon>African cichlids</taxon>
        <taxon>Pseudocrenilabrinae</taxon>
        <taxon>Oreochromini</taxon>
        <taxon>Oreochromis</taxon>
    </lineage>
</organism>
<evidence type="ECO:0000256" key="5">
    <source>
        <dbReference type="ARBA" id="ARBA00023157"/>
    </source>
</evidence>
<feature type="domain" description="SRCR" evidence="8">
    <location>
        <begin position="238"/>
        <end position="339"/>
    </location>
</feature>
<dbReference type="Proteomes" id="UP000005207">
    <property type="component" value="Linkage group LG3"/>
</dbReference>
<feature type="domain" description="SRCR" evidence="8">
    <location>
        <begin position="446"/>
        <end position="560"/>
    </location>
</feature>
<evidence type="ECO:0000256" key="3">
    <source>
        <dbReference type="ARBA" id="ARBA00022729"/>
    </source>
</evidence>
<feature type="disulfide bond" evidence="7">
    <location>
        <begin position="173"/>
        <end position="234"/>
    </location>
</feature>
<feature type="disulfide bond" evidence="7">
    <location>
        <begin position="277"/>
        <end position="338"/>
    </location>
</feature>
<dbReference type="GO" id="GO:0031638">
    <property type="term" value="P:zymogen activation"/>
    <property type="evidence" value="ECO:0007669"/>
    <property type="project" value="TreeGrafter"/>
</dbReference>
<dbReference type="GO" id="GO:0005886">
    <property type="term" value="C:plasma membrane"/>
    <property type="evidence" value="ECO:0007669"/>
    <property type="project" value="TreeGrafter"/>
</dbReference>
<feature type="disulfide bond" evidence="7">
    <location>
        <begin position="633"/>
        <end position="643"/>
    </location>
</feature>
<evidence type="ECO:0000259" key="8">
    <source>
        <dbReference type="PROSITE" id="PS50287"/>
    </source>
</evidence>
<evidence type="ECO:0000256" key="7">
    <source>
        <dbReference type="PROSITE-ProRule" id="PRU00196"/>
    </source>
</evidence>
<dbReference type="FunFam" id="3.10.250.10:FF:000009">
    <property type="entry name" value="WC1"/>
    <property type="match status" value="1"/>
</dbReference>
<dbReference type="InterPro" id="IPR001190">
    <property type="entry name" value="SRCR"/>
</dbReference>
<keyword evidence="3" id="KW-0732">Signal</keyword>
<evidence type="ECO:0000313" key="10">
    <source>
        <dbReference type="Proteomes" id="UP000005207"/>
    </source>
</evidence>
<feature type="disulfide bond" evidence="7">
    <location>
        <begin position="204"/>
        <end position="214"/>
    </location>
</feature>
<keyword evidence="2" id="KW-0964">Secreted</keyword>
<name>A0A669BMZ2_ORENI</name>
<feature type="disulfide bond" evidence="7">
    <location>
        <begin position="381"/>
        <end position="442"/>
    </location>
</feature>
<reference evidence="9" key="3">
    <citation type="submission" date="2025-09" db="UniProtKB">
        <authorList>
            <consortium name="Ensembl"/>
        </authorList>
    </citation>
    <scope>IDENTIFICATION</scope>
</reference>
<feature type="disulfide bond" evidence="7">
    <location>
        <begin position="516"/>
        <end position="526"/>
    </location>
</feature>
<feature type="disulfide bond" evidence="7">
    <location>
        <begin position="589"/>
        <end position="653"/>
    </location>
</feature>